<feature type="domain" description="YknX-like beta-barrel" evidence="7">
    <location>
        <begin position="409"/>
        <end position="484"/>
    </location>
</feature>
<dbReference type="GO" id="GO:0016020">
    <property type="term" value="C:membrane"/>
    <property type="evidence" value="ECO:0007669"/>
    <property type="project" value="InterPro"/>
</dbReference>
<dbReference type="InterPro" id="IPR058636">
    <property type="entry name" value="Beta-barrel_YknX"/>
</dbReference>
<dbReference type="InterPro" id="IPR050465">
    <property type="entry name" value="UPF0194_transport"/>
</dbReference>
<feature type="coiled-coil region" evidence="4">
    <location>
        <begin position="316"/>
        <end position="369"/>
    </location>
</feature>
<dbReference type="InterPro" id="IPR059052">
    <property type="entry name" value="HH_YbhG-like"/>
</dbReference>
<reference evidence="9" key="1">
    <citation type="submission" date="2017-09" db="EMBL/GenBank/DDBJ databases">
        <title>Depth-based differentiation of microbial function through sediment-hosted aquifers and enrichment of novel symbionts in the deep terrestrial subsurface.</title>
        <authorList>
            <person name="Probst A.J."/>
            <person name="Ladd B."/>
            <person name="Jarett J.K."/>
            <person name="Geller-Mcgrath D.E."/>
            <person name="Sieber C.M.K."/>
            <person name="Emerson J.B."/>
            <person name="Anantharaman K."/>
            <person name="Thomas B.C."/>
            <person name="Malmstrom R."/>
            <person name="Stieglmeier M."/>
            <person name="Klingl A."/>
            <person name="Woyke T."/>
            <person name="Ryan C.M."/>
            <person name="Banfield J.F."/>
        </authorList>
    </citation>
    <scope>NUCLEOTIDE SEQUENCE [LARGE SCALE GENOMIC DNA]</scope>
</reference>
<evidence type="ECO:0000256" key="2">
    <source>
        <dbReference type="ARBA" id="ARBA00009477"/>
    </source>
</evidence>
<name>A0A2M7IFP7_9BACT</name>
<feature type="coiled-coil region" evidence="4">
    <location>
        <begin position="93"/>
        <end position="153"/>
    </location>
</feature>
<evidence type="ECO:0000259" key="7">
    <source>
        <dbReference type="Pfam" id="PF25990"/>
    </source>
</evidence>
<feature type="domain" description="YbhG-like alpha-helical hairpin" evidence="6">
    <location>
        <begin position="88"/>
        <end position="149"/>
    </location>
</feature>
<evidence type="ECO:0000256" key="5">
    <source>
        <dbReference type="SAM" id="Phobius"/>
    </source>
</evidence>
<evidence type="ECO:0000256" key="1">
    <source>
        <dbReference type="ARBA" id="ARBA00004196"/>
    </source>
</evidence>
<gene>
    <name evidence="8" type="ORF">CO002_02680</name>
</gene>
<evidence type="ECO:0000313" key="9">
    <source>
        <dbReference type="Proteomes" id="UP000231280"/>
    </source>
</evidence>
<dbReference type="Pfam" id="PF25881">
    <property type="entry name" value="HH_YBHG"/>
    <property type="match status" value="1"/>
</dbReference>
<feature type="transmembrane region" description="Helical" evidence="5">
    <location>
        <begin position="7"/>
        <end position="27"/>
    </location>
</feature>
<organism evidence="8 9">
    <name type="scientific">Candidatus Portnoybacteria bacterium CG_4_8_14_3_um_filter_44_10</name>
    <dbReference type="NCBI Taxonomy" id="1974802"/>
    <lineage>
        <taxon>Bacteria</taxon>
        <taxon>Candidatus Portnoyibacteriota</taxon>
    </lineage>
</organism>
<comment type="caution">
    <text evidence="8">The sequence shown here is derived from an EMBL/GenBank/DDBJ whole genome shotgun (WGS) entry which is preliminary data.</text>
</comment>
<evidence type="ECO:0000259" key="6">
    <source>
        <dbReference type="Pfam" id="PF25881"/>
    </source>
</evidence>
<protein>
    <submittedName>
        <fullName evidence="8">Uncharacterized protein</fullName>
    </submittedName>
</protein>
<evidence type="ECO:0000313" key="8">
    <source>
        <dbReference type="EMBL" id="PIW75325.1"/>
    </source>
</evidence>
<evidence type="ECO:0000256" key="3">
    <source>
        <dbReference type="ARBA" id="ARBA00023054"/>
    </source>
</evidence>
<dbReference type="Proteomes" id="UP000231280">
    <property type="component" value="Unassembled WGS sequence"/>
</dbReference>
<dbReference type="NCBIfam" id="TIGR01730">
    <property type="entry name" value="RND_mfp"/>
    <property type="match status" value="1"/>
</dbReference>
<accession>A0A2M7IFP7</accession>
<evidence type="ECO:0000256" key="4">
    <source>
        <dbReference type="SAM" id="Coils"/>
    </source>
</evidence>
<sequence length="548" mass="58896">MNFFKKPTTIVILIIIIAGAIGGYFYFGRKSAPKYEFTEVERGDITQTVSVTGQVKPAESIDLAFDRSAKISQISVVVGDKVKAGQIIATLDNSEIRAQLTQAQAALQSQQAKLEEMKKGTRPEEIAVMEASVTNAQRSLVDARTNLQNVKNKAEVDIRSAYDGALTAAANSVTVAINSLFVLTDIQVAHFLGYEQESTRLASAKGAAILSLLGASNYDRAAKDAISALSGGTKASIATAQAVTSFENTNKALTDMVDSLTKIKAALDAVSISAALSSTELTNLNVEKGAINTEIITIAAKQQLIEVQKSTNNNAIATAEASITTVQNTLSSAEANLLLKKAGYTSEQIEQQEALVKQARASVMQTEANYDKTILRAPIDGTIKAVEKKRGETVQVNATIISMISSGNFQIEANISETEIDKINTGDEAEVTFDALGPDEKFTGAIAQIDPAETIVSGVVYYKITITFHDDERIKSGMTANLDILTERKENILYLPYYVVKEKNGGKYVQTIDGDKIIEKSIKTGLEGETTIEIVEGLQEGEQVVVEK</sequence>
<dbReference type="PANTHER" id="PTHR32347:SF23">
    <property type="entry name" value="BLL5650 PROTEIN"/>
    <property type="match status" value="1"/>
</dbReference>
<dbReference type="EMBL" id="PFGX01000070">
    <property type="protein sequence ID" value="PIW75325.1"/>
    <property type="molecule type" value="Genomic_DNA"/>
</dbReference>
<dbReference type="Pfam" id="PF25990">
    <property type="entry name" value="Beta-barrel_YknX"/>
    <property type="match status" value="1"/>
</dbReference>
<dbReference type="InterPro" id="IPR006143">
    <property type="entry name" value="RND_pump_MFP"/>
</dbReference>
<keyword evidence="5" id="KW-0812">Transmembrane</keyword>
<keyword evidence="3 4" id="KW-0175">Coiled coil</keyword>
<proteinExistence type="inferred from homology"/>
<dbReference type="GO" id="GO:0030313">
    <property type="term" value="C:cell envelope"/>
    <property type="evidence" value="ECO:0007669"/>
    <property type="project" value="UniProtKB-SubCell"/>
</dbReference>
<dbReference type="AlphaFoldDB" id="A0A2M7IFP7"/>
<dbReference type="SUPFAM" id="SSF111369">
    <property type="entry name" value="HlyD-like secretion proteins"/>
    <property type="match status" value="2"/>
</dbReference>
<keyword evidence="5" id="KW-1133">Transmembrane helix</keyword>
<dbReference type="PANTHER" id="PTHR32347">
    <property type="entry name" value="EFFLUX SYSTEM COMPONENT YKNX-RELATED"/>
    <property type="match status" value="1"/>
</dbReference>
<dbReference type="Gene3D" id="2.40.30.170">
    <property type="match status" value="1"/>
</dbReference>
<keyword evidence="5" id="KW-0472">Membrane</keyword>
<dbReference type="Gene3D" id="2.40.420.20">
    <property type="match status" value="1"/>
</dbReference>
<dbReference type="Gene3D" id="2.40.50.100">
    <property type="match status" value="1"/>
</dbReference>
<comment type="subcellular location">
    <subcellularLocation>
        <location evidence="1">Cell envelope</location>
    </subcellularLocation>
</comment>
<dbReference type="GO" id="GO:0022857">
    <property type="term" value="F:transmembrane transporter activity"/>
    <property type="evidence" value="ECO:0007669"/>
    <property type="project" value="InterPro"/>
</dbReference>
<comment type="similarity">
    <text evidence="2">Belongs to the membrane fusion protein (MFP) (TC 8.A.1) family.</text>
</comment>